<reference evidence="2 3" key="1">
    <citation type="submission" date="2018-11" db="EMBL/GenBank/DDBJ databases">
        <title>Rufibacter latericius sp. nov., isolated from water in Baiyang Lake.</title>
        <authorList>
            <person name="Yang Y."/>
        </authorList>
    </citation>
    <scope>NUCLEOTIDE SEQUENCE [LARGE SCALE GENOMIC DNA]</scope>
    <source>
        <strain evidence="2 3">MCC P1</strain>
    </source>
</reference>
<dbReference type="AlphaFoldDB" id="A0A3M9N3F2"/>
<evidence type="ECO:0000313" key="2">
    <source>
        <dbReference type="EMBL" id="RNI31925.1"/>
    </source>
</evidence>
<sequence>MKNFTLSLCLFAAVAFNASAQNAPKNDAVEKTSTSISRLMLSSMGMNENEYIQVRALNIERLSKAAEVAKTYENDAEMKEARLREIDEEFENKLFRILTSRQVEAYAEFKTRPEANFLSLVQEVTPGTRKK</sequence>
<evidence type="ECO:0000313" key="3">
    <source>
        <dbReference type="Proteomes" id="UP000271010"/>
    </source>
</evidence>
<dbReference type="EMBL" id="RJJE01000003">
    <property type="protein sequence ID" value="RNI31925.1"/>
    <property type="molecule type" value="Genomic_DNA"/>
</dbReference>
<feature type="signal peptide" evidence="1">
    <location>
        <begin position="1"/>
        <end position="20"/>
    </location>
</feature>
<keyword evidence="1" id="KW-0732">Signal</keyword>
<gene>
    <name evidence="2" type="ORF">EFA69_05285</name>
</gene>
<evidence type="ECO:0008006" key="4">
    <source>
        <dbReference type="Google" id="ProtNLM"/>
    </source>
</evidence>
<organism evidence="2 3">
    <name type="scientific">Rufibacter immobilis</name>
    <dbReference type="NCBI Taxonomy" id="1348778"/>
    <lineage>
        <taxon>Bacteria</taxon>
        <taxon>Pseudomonadati</taxon>
        <taxon>Bacteroidota</taxon>
        <taxon>Cytophagia</taxon>
        <taxon>Cytophagales</taxon>
        <taxon>Hymenobacteraceae</taxon>
        <taxon>Rufibacter</taxon>
    </lineage>
</organism>
<dbReference type="Proteomes" id="UP000271010">
    <property type="component" value="Unassembled WGS sequence"/>
</dbReference>
<name>A0A3M9N3F2_9BACT</name>
<proteinExistence type="predicted"/>
<protein>
    <recommendedName>
        <fullName evidence="4">DUF4168 domain-containing protein</fullName>
    </recommendedName>
</protein>
<accession>A0A3M9N3F2</accession>
<dbReference type="RefSeq" id="WP_123132061.1">
    <property type="nucleotide sequence ID" value="NZ_JBHMAD010000011.1"/>
</dbReference>
<comment type="caution">
    <text evidence="2">The sequence shown here is derived from an EMBL/GenBank/DDBJ whole genome shotgun (WGS) entry which is preliminary data.</text>
</comment>
<evidence type="ECO:0000256" key="1">
    <source>
        <dbReference type="SAM" id="SignalP"/>
    </source>
</evidence>
<dbReference type="OrthoDB" id="893843at2"/>
<feature type="chain" id="PRO_5018181736" description="DUF4168 domain-containing protein" evidence="1">
    <location>
        <begin position="21"/>
        <end position="131"/>
    </location>
</feature>
<keyword evidence="3" id="KW-1185">Reference proteome</keyword>